<dbReference type="GO" id="GO:0005829">
    <property type="term" value="C:cytosol"/>
    <property type="evidence" value="ECO:0007669"/>
    <property type="project" value="TreeGrafter"/>
</dbReference>
<dbReference type="Gene3D" id="3.40.50.300">
    <property type="entry name" value="P-loop containing nucleotide triphosphate hydrolases"/>
    <property type="match status" value="1"/>
</dbReference>
<dbReference type="EMBL" id="JACRSQ010000009">
    <property type="protein sequence ID" value="MBC8543431.1"/>
    <property type="molecule type" value="Genomic_DNA"/>
</dbReference>
<evidence type="ECO:0000256" key="1">
    <source>
        <dbReference type="ARBA" id="ARBA00022741"/>
    </source>
</evidence>
<feature type="domain" description="DNA mismatch repair proteins mutS family" evidence="5">
    <location>
        <begin position="337"/>
        <end position="522"/>
    </location>
</feature>
<dbReference type="InterPro" id="IPR045076">
    <property type="entry name" value="MutS"/>
</dbReference>
<evidence type="ECO:0000256" key="3">
    <source>
        <dbReference type="ARBA" id="ARBA00023125"/>
    </source>
</evidence>
<evidence type="ECO:0000256" key="2">
    <source>
        <dbReference type="ARBA" id="ARBA00022840"/>
    </source>
</evidence>
<reference evidence="6" key="1">
    <citation type="submission" date="2020-08" db="EMBL/GenBank/DDBJ databases">
        <title>Genome public.</title>
        <authorList>
            <person name="Liu C."/>
            <person name="Sun Q."/>
        </authorList>
    </citation>
    <scope>NUCLEOTIDE SEQUENCE</scope>
    <source>
        <strain evidence="6">NSJ-32</strain>
    </source>
</reference>
<accession>A0A926DSW0</accession>
<keyword evidence="7" id="KW-1185">Reference proteome</keyword>
<keyword evidence="4" id="KW-0812">Transmembrane</keyword>
<organism evidence="6 7">
    <name type="scientific">Bianquea renquensis</name>
    <dbReference type="NCBI Taxonomy" id="2763661"/>
    <lineage>
        <taxon>Bacteria</taxon>
        <taxon>Bacillati</taxon>
        <taxon>Bacillota</taxon>
        <taxon>Clostridia</taxon>
        <taxon>Eubacteriales</taxon>
        <taxon>Bianqueaceae</taxon>
        <taxon>Bianquea</taxon>
    </lineage>
</organism>
<dbReference type="PANTHER" id="PTHR11361:SF152">
    <property type="entry name" value="DNA MISMATCH REPAIR PROTEIN"/>
    <property type="match status" value="1"/>
</dbReference>
<feature type="transmembrane region" description="Helical" evidence="4">
    <location>
        <begin position="140"/>
        <end position="173"/>
    </location>
</feature>
<keyword evidence="4" id="KW-1133">Transmembrane helix</keyword>
<dbReference type="PANTHER" id="PTHR11361">
    <property type="entry name" value="DNA MISMATCH REPAIR PROTEIN MUTS FAMILY MEMBER"/>
    <property type="match status" value="1"/>
</dbReference>
<dbReference type="GO" id="GO:0030983">
    <property type="term" value="F:mismatched DNA binding"/>
    <property type="evidence" value="ECO:0007669"/>
    <property type="project" value="InterPro"/>
</dbReference>
<gene>
    <name evidence="6" type="ORF">H8730_07730</name>
</gene>
<protein>
    <submittedName>
        <fullName evidence="6">DNA mismatch repair protein MutS</fullName>
    </submittedName>
</protein>
<keyword evidence="2" id="KW-0067">ATP-binding</keyword>
<dbReference type="Pfam" id="PF00488">
    <property type="entry name" value="MutS_V"/>
    <property type="match status" value="1"/>
</dbReference>
<name>A0A926DSW0_9FIRM</name>
<evidence type="ECO:0000313" key="7">
    <source>
        <dbReference type="Proteomes" id="UP000657006"/>
    </source>
</evidence>
<dbReference type="SUPFAM" id="SSF52540">
    <property type="entry name" value="P-loop containing nucleoside triphosphate hydrolases"/>
    <property type="match status" value="1"/>
</dbReference>
<dbReference type="GO" id="GO:0005524">
    <property type="term" value="F:ATP binding"/>
    <property type="evidence" value="ECO:0007669"/>
    <property type="project" value="UniProtKB-KW"/>
</dbReference>
<dbReference type="AlphaFoldDB" id="A0A926DSW0"/>
<evidence type="ECO:0000259" key="5">
    <source>
        <dbReference type="SMART" id="SM00534"/>
    </source>
</evidence>
<evidence type="ECO:0000313" key="6">
    <source>
        <dbReference type="EMBL" id="MBC8543431.1"/>
    </source>
</evidence>
<dbReference type="RefSeq" id="WP_177719599.1">
    <property type="nucleotide sequence ID" value="NZ_JACRSQ010000009.1"/>
</dbReference>
<evidence type="ECO:0000256" key="4">
    <source>
        <dbReference type="SAM" id="Phobius"/>
    </source>
</evidence>
<sequence>MPKIFKKSVFKFVQSQWGKEDEDTDMVFEDMEEFFVDMLKKRDWILDDQTWNDMDMNRVFRKVNRTFSSSGQQVLYNTLRTLQFDEAELKRRDRLIDFFQHNKDEREKLSCVFYFLGKEGYDGAASILFKGMPSLPDYASWAPVLTVCMILSILSVFLIGVRALIPILIMFIVNTVFHNKLNAHTEATMPAIKYIGKMIYAAKVIEQLGYPQLQKDYNEFFGKCAVKCATILKKARSVGLGGGDPFGLSEYAKMLFLSEARGFLRALKHVEEDVAVLRVLYRKLGELDAFQSVASYRRGLRIFSKPKFVEAGQYIRAESVGHPLLSNPVYNSITIDHKNIVVTGSNMSGKSTFLRTVAINSVFAQTIYTTVSKQYETSFFNVLTSISPSDDLLEGKSYYMAEAEALLRMVNVLEEDRCSLLIIDEIFRGTNPLERVAAASALLQYFAKRNTLVIVATHDMEITQNVDADYTSYHFSENVTRDSLDFDYKLKEGPLTKPNGIRILEYIGYPEEITERAFANTGYVLNPEDAAESERMELSHDGV</sequence>
<proteinExistence type="predicted"/>
<dbReference type="InterPro" id="IPR000432">
    <property type="entry name" value="DNA_mismatch_repair_MutS_C"/>
</dbReference>
<keyword evidence="3" id="KW-0238">DNA-binding</keyword>
<dbReference type="GO" id="GO:0140664">
    <property type="term" value="F:ATP-dependent DNA damage sensor activity"/>
    <property type="evidence" value="ECO:0007669"/>
    <property type="project" value="InterPro"/>
</dbReference>
<dbReference type="Proteomes" id="UP000657006">
    <property type="component" value="Unassembled WGS sequence"/>
</dbReference>
<keyword evidence="4" id="KW-0472">Membrane</keyword>
<comment type="caution">
    <text evidence="6">The sequence shown here is derived from an EMBL/GenBank/DDBJ whole genome shotgun (WGS) entry which is preliminary data.</text>
</comment>
<dbReference type="SMART" id="SM00534">
    <property type="entry name" value="MUTSac"/>
    <property type="match status" value="1"/>
</dbReference>
<keyword evidence="1" id="KW-0547">Nucleotide-binding</keyword>
<dbReference type="InterPro" id="IPR027417">
    <property type="entry name" value="P-loop_NTPase"/>
</dbReference>
<dbReference type="GO" id="GO:0006298">
    <property type="term" value="P:mismatch repair"/>
    <property type="evidence" value="ECO:0007669"/>
    <property type="project" value="InterPro"/>
</dbReference>